<dbReference type="PANTHER" id="PTHR42718">
    <property type="entry name" value="MAJOR FACILITATOR SUPERFAMILY MULTIDRUG TRANSPORTER MFSC"/>
    <property type="match status" value="1"/>
</dbReference>
<evidence type="ECO:0000313" key="12">
    <source>
        <dbReference type="Proteomes" id="UP000035174"/>
    </source>
</evidence>
<feature type="domain" description="Major facilitator superfamily (MFS) profile" evidence="7">
    <location>
        <begin position="14"/>
        <end position="457"/>
    </location>
</feature>
<comment type="subcellular location">
    <subcellularLocation>
        <location evidence="1">Cell membrane</location>
        <topology evidence="1">Multi-pass membrane protein</topology>
    </subcellularLocation>
</comment>
<dbReference type="InterPro" id="IPR011701">
    <property type="entry name" value="MFS"/>
</dbReference>
<feature type="transmembrane region" description="Helical" evidence="6">
    <location>
        <begin position="427"/>
        <end position="453"/>
    </location>
</feature>
<reference evidence="10 13" key="2">
    <citation type="journal article" date="2016" name="Sci. Rep.">
        <title>Serotype IV Streptococcus agalactiae ST-452 has arisen from large genomic recombination events between CC23 and the hypervirulent CC17 lineages.</title>
        <authorList>
            <person name="Campisi E."/>
            <person name="Rinaudo C.D."/>
            <person name="Donati C."/>
            <person name="Barucco M."/>
            <person name="Torricelli G."/>
            <person name="Edwards M.S."/>
            <person name="Baker C.J."/>
            <person name="Margarit I."/>
            <person name="Rosini R."/>
        </authorList>
    </citation>
    <scope>NUCLEOTIDE SEQUENCE [LARGE SCALE GENOMIC DNA]</scope>
    <source>
        <strain evidence="10 13">CZ-PW-140</strain>
    </source>
</reference>
<dbReference type="PANTHER" id="PTHR42718:SF9">
    <property type="entry name" value="MAJOR FACILITATOR SUPERFAMILY MULTIDRUG TRANSPORTER MFSC"/>
    <property type="match status" value="1"/>
</dbReference>
<evidence type="ECO:0000256" key="5">
    <source>
        <dbReference type="ARBA" id="ARBA00023136"/>
    </source>
</evidence>
<evidence type="ECO:0000256" key="1">
    <source>
        <dbReference type="ARBA" id="ARBA00004651"/>
    </source>
</evidence>
<feature type="transmembrane region" description="Helical" evidence="6">
    <location>
        <begin position="398"/>
        <end position="421"/>
    </location>
</feature>
<evidence type="ECO:0000256" key="2">
    <source>
        <dbReference type="ARBA" id="ARBA00022448"/>
    </source>
</evidence>
<dbReference type="Proteomes" id="UP000035174">
    <property type="component" value="Unassembled WGS sequence"/>
</dbReference>
<dbReference type="Gene3D" id="1.20.1250.20">
    <property type="entry name" value="MFS general substrate transporter like domains"/>
    <property type="match status" value="1"/>
</dbReference>
<dbReference type="InterPro" id="IPR020846">
    <property type="entry name" value="MFS_dom"/>
</dbReference>
<dbReference type="Proteomes" id="UP000093122">
    <property type="component" value="Unassembled WGS sequence"/>
</dbReference>
<feature type="transmembrane region" description="Helical" evidence="6">
    <location>
        <begin position="226"/>
        <end position="247"/>
    </location>
</feature>
<dbReference type="Proteomes" id="UP001230629">
    <property type="component" value="Unassembled WGS sequence"/>
</dbReference>
<feature type="transmembrane region" description="Helical" evidence="6">
    <location>
        <begin position="138"/>
        <end position="160"/>
    </location>
</feature>
<feature type="transmembrane region" description="Helical" evidence="6">
    <location>
        <begin position="199"/>
        <end position="220"/>
    </location>
</feature>
<dbReference type="AlphaFoldDB" id="A0A0E1EN89"/>
<dbReference type="OMA" id="WAINSYT"/>
<evidence type="ECO:0000313" key="14">
    <source>
        <dbReference type="Proteomes" id="UP000268870"/>
    </source>
</evidence>
<dbReference type="PROSITE" id="PS50850">
    <property type="entry name" value="MFS"/>
    <property type="match status" value="1"/>
</dbReference>
<keyword evidence="4 6" id="KW-1133">Transmembrane helix</keyword>
<keyword evidence="2" id="KW-0813">Transport</keyword>
<evidence type="ECO:0000313" key="10">
    <source>
        <dbReference type="EMBL" id="OCM71914.1"/>
    </source>
</evidence>
<feature type="transmembrane region" description="Helical" evidence="6">
    <location>
        <begin position="109"/>
        <end position="126"/>
    </location>
</feature>
<feature type="transmembrane region" description="Helical" evidence="6">
    <location>
        <begin position="356"/>
        <end position="377"/>
    </location>
</feature>
<feature type="transmembrane region" description="Helical" evidence="6">
    <location>
        <begin position="332"/>
        <end position="350"/>
    </location>
</feature>
<reference evidence="11 14" key="3">
    <citation type="submission" date="2018-12" db="EMBL/GenBank/DDBJ databases">
        <authorList>
            <consortium name="Pathogen Informatics"/>
        </authorList>
    </citation>
    <scope>NUCLEOTIDE SEQUENCE [LARGE SCALE GENOMIC DNA]</scope>
    <source>
        <strain evidence="11 14">NCTC8184</strain>
    </source>
</reference>
<dbReference type="InterPro" id="IPR036259">
    <property type="entry name" value="MFS_trans_sf"/>
</dbReference>
<evidence type="ECO:0000313" key="8">
    <source>
        <dbReference type="EMBL" id="KLJ30037.1"/>
    </source>
</evidence>
<gene>
    <name evidence="11" type="primary">norB</name>
    <name evidence="10" type="ORF">AX245_07465</name>
    <name evidence="11" type="ORF">NCTC8184_00098</name>
    <name evidence="9" type="ORF">QP229_04425</name>
    <name evidence="8" type="ORF">WA45_03945</name>
</gene>
<dbReference type="KEGG" id="sage:EN72_08345"/>
<name>A0A0E1EN89_STRAG</name>
<dbReference type="EMBL" id="JASOIH010000002">
    <property type="protein sequence ID" value="MDK6899239.1"/>
    <property type="molecule type" value="Genomic_DNA"/>
</dbReference>
<dbReference type="GeneID" id="66886377"/>
<feature type="transmembrane region" description="Helical" evidence="6">
    <location>
        <begin position="52"/>
        <end position="73"/>
    </location>
</feature>
<protein>
    <submittedName>
        <fullName evidence="9 11">Transporter</fullName>
    </submittedName>
    <submittedName>
        <fullName evidence="10">Quinolone resistance protein</fullName>
    </submittedName>
</protein>
<accession>A0A0E1EN89</accession>
<feature type="transmembrane region" description="Helical" evidence="6">
    <location>
        <begin position="302"/>
        <end position="320"/>
    </location>
</feature>
<dbReference type="KEGG" id="sags:SaSA20_1250"/>
<feature type="transmembrane region" description="Helical" evidence="6">
    <location>
        <begin position="80"/>
        <end position="103"/>
    </location>
</feature>
<feature type="transmembrane region" description="Helical" evidence="6">
    <location>
        <begin position="267"/>
        <end position="290"/>
    </location>
</feature>
<evidence type="ECO:0000313" key="9">
    <source>
        <dbReference type="EMBL" id="MDK6899239.1"/>
    </source>
</evidence>
<dbReference type="EMBL" id="LCVB01000024">
    <property type="protein sequence ID" value="KLJ30037.1"/>
    <property type="molecule type" value="Genomic_DNA"/>
</dbReference>
<keyword evidence="5 6" id="KW-0472">Membrane</keyword>
<reference evidence="9" key="4">
    <citation type="submission" date="2023-05" db="EMBL/GenBank/DDBJ databases">
        <title>Cataloging the Phylogenetic Diversity of Human Bladder Bacteria.</title>
        <authorList>
            <person name="Du J."/>
        </authorList>
    </citation>
    <scope>NUCLEOTIDE SEQUENCE</scope>
    <source>
        <strain evidence="9">UMB8703</strain>
    </source>
</reference>
<feature type="transmembrane region" description="Helical" evidence="6">
    <location>
        <begin position="166"/>
        <end position="187"/>
    </location>
</feature>
<dbReference type="GO" id="GO:0022857">
    <property type="term" value="F:transmembrane transporter activity"/>
    <property type="evidence" value="ECO:0007669"/>
    <property type="project" value="InterPro"/>
</dbReference>
<dbReference type="CDD" id="cd17321">
    <property type="entry name" value="MFS_MMR_MDR_like"/>
    <property type="match status" value="1"/>
</dbReference>
<dbReference type="RefSeq" id="WP_000958259.1">
    <property type="nucleotide sequence ID" value="NZ_AP018935.1"/>
</dbReference>
<reference evidence="8 12" key="1">
    <citation type="journal article" date="2015" name="PLoS ONE">
        <title>Genomic analysis reveals the molecular basis for capsule loss in the group B streptococcus population.</title>
        <authorList>
            <consortium name="DEVANI Consortium"/>
            <person name="Rosini R."/>
            <person name="Campisi E."/>
            <person name="De Chiara M."/>
            <person name="Tettelin H."/>
            <person name="Rinaudo D."/>
            <person name="Toniolo C."/>
            <person name="Metruccio M."/>
            <person name="Guidotti S."/>
            <person name="Sorensen U.B."/>
            <person name="Kilian M."/>
            <person name="Ramirez M."/>
            <person name="Janulczyk R."/>
            <person name="Donati C."/>
            <person name="Grandi G."/>
            <person name="Margarit I."/>
        </authorList>
    </citation>
    <scope>NUCLEOTIDE SEQUENCE [LARGE SCALE GENOMIC DNA]</scope>
    <source>
        <strain evidence="8 12">ES-PW-063</strain>
    </source>
</reference>
<dbReference type="GO" id="GO:0005886">
    <property type="term" value="C:plasma membrane"/>
    <property type="evidence" value="ECO:0007669"/>
    <property type="project" value="UniProtKB-SubCell"/>
</dbReference>
<evidence type="ECO:0000259" key="7">
    <source>
        <dbReference type="PROSITE" id="PS50850"/>
    </source>
</evidence>
<keyword evidence="3 6" id="KW-0812">Transmembrane</keyword>
<evidence type="ECO:0000313" key="13">
    <source>
        <dbReference type="Proteomes" id="UP000093122"/>
    </source>
</evidence>
<dbReference type="EMBL" id="MAWT01000011">
    <property type="protein sequence ID" value="OCM71914.1"/>
    <property type="molecule type" value="Genomic_DNA"/>
</dbReference>
<evidence type="ECO:0000256" key="3">
    <source>
        <dbReference type="ARBA" id="ARBA00022692"/>
    </source>
</evidence>
<evidence type="ECO:0000256" key="6">
    <source>
        <dbReference type="SAM" id="Phobius"/>
    </source>
</evidence>
<feature type="transmembrane region" description="Helical" evidence="6">
    <location>
        <begin position="12"/>
        <end position="32"/>
    </location>
</feature>
<organism evidence="10 13">
    <name type="scientific">Streptococcus agalactiae</name>
    <dbReference type="NCBI Taxonomy" id="1311"/>
    <lineage>
        <taxon>Bacteria</taxon>
        <taxon>Bacillati</taxon>
        <taxon>Bacillota</taxon>
        <taxon>Bacilli</taxon>
        <taxon>Lactobacillales</taxon>
        <taxon>Streptococcaceae</taxon>
        <taxon>Streptococcus</taxon>
    </lineage>
</organism>
<dbReference type="Pfam" id="PF07690">
    <property type="entry name" value="MFS_1"/>
    <property type="match status" value="1"/>
</dbReference>
<dbReference type="SUPFAM" id="SSF103473">
    <property type="entry name" value="MFS general substrate transporter"/>
    <property type="match status" value="1"/>
</dbReference>
<proteinExistence type="predicted"/>
<dbReference type="Proteomes" id="UP000268870">
    <property type="component" value="Chromosome"/>
</dbReference>
<dbReference type="Gene3D" id="1.20.1720.10">
    <property type="entry name" value="Multidrug resistance protein D"/>
    <property type="match status" value="1"/>
</dbReference>
<evidence type="ECO:0000256" key="4">
    <source>
        <dbReference type="ARBA" id="ARBA00022989"/>
    </source>
</evidence>
<evidence type="ECO:0000313" key="11">
    <source>
        <dbReference type="EMBL" id="VED64130.1"/>
    </source>
</evidence>
<dbReference type="EMBL" id="LR134265">
    <property type="protein sequence ID" value="VED64130.1"/>
    <property type="molecule type" value="Genomic_DNA"/>
</dbReference>
<dbReference type="KEGG" id="sagg:EN73_07495"/>
<sequence>MLTTKENFKGNNKLLVGIVLAVLSFWLFAQSILNMGPDVQSSLGISSGAMDIGVSSTALFSGLFIVVTGGLADKLGRVKFTFIGLCLNIIGSLLIVLANGAVLFIMGRIFQGLAAAFIMPSTMALVKTYYDGKDRQRAVSFWSIGSWGGSGLCSYFGGAVASTLGWRYVFIFSIIASVVSFLLILGTPESKNVGQKTHFDYLGLIIFIISMLSLNIGISMAQEHGLMNVIPLSLFTVMLIGFVLFYYVETRKSNSFIDFHLFENRFYLGATISNFLLNAVAGTLIVINTYMQQGRQLTPKVAGEMSLGYLVCVLIAIRVGEKILQRFGARKPMLLGAMSTFVGIFLMTLVNIQGPLYLVLVFVGYALFGTGLGIYATPSTDTAISSIPNEKVGSASGIYKMASSLGGAIGVATSIAIYHAFSGNADFHKAALCGLILNLVFCSLSILSILFVIPKKIEDK</sequence>